<proteinExistence type="predicted"/>
<dbReference type="AlphaFoldDB" id="A0AAV1AZ71"/>
<evidence type="ECO:0000313" key="1">
    <source>
        <dbReference type="EMBL" id="CAI8615869.1"/>
    </source>
</evidence>
<name>A0AAV1AZ71_VICFA</name>
<dbReference type="Proteomes" id="UP001157006">
    <property type="component" value="Chromosome 6"/>
</dbReference>
<dbReference type="EMBL" id="OX451741">
    <property type="protein sequence ID" value="CAI8615869.1"/>
    <property type="molecule type" value="Genomic_DNA"/>
</dbReference>
<organism evidence="1 2">
    <name type="scientific">Vicia faba</name>
    <name type="common">Broad bean</name>
    <name type="synonym">Faba vulgaris</name>
    <dbReference type="NCBI Taxonomy" id="3906"/>
    <lineage>
        <taxon>Eukaryota</taxon>
        <taxon>Viridiplantae</taxon>
        <taxon>Streptophyta</taxon>
        <taxon>Embryophyta</taxon>
        <taxon>Tracheophyta</taxon>
        <taxon>Spermatophyta</taxon>
        <taxon>Magnoliopsida</taxon>
        <taxon>eudicotyledons</taxon>
        <taxon>Gunneridae</taxon>
        <taxon>Pentapetalae</taxon>
        <taxon>rosids</taxon>
        <taxon>fabids</taxon>
        <taxon>Fabales</taxon>
        <taxon>Fabaceae</taxon>
        <taxon>Papilionoideae</taxon>
        <taxon>50 kb inversion clade</taxon>
        <taxon>NPAAA clade</taxon>
        <taxon>Hologalegina</taxon>
        <taxon>IRL clade</taxon>
        <taxon>Fabeae</taxon>
        <taxon>Vicia</taxon>
    </lineage>
</organism>
<evidence type="ECO:0008006" key="3">
    <source>
        <dbReference type="Google" id="ProtNLM"/>
    </source>
</evidence>
<keyword evidence="2" id="KW-1185">Reference proteome</keyword>
<evidence type="ECO:0000313" key="2">
    <source>
        <dbReference type="Proteomes" id="UP001157006"/>
    </source>
</evidence>
<accession>A0AAV1AZ71</accession>
<protein>
    <recommendedName>
        <fullName evidence="3">Retrotransposon gag domain-containing protein</fullName>
    </recommendedName>
</protein>
<gene>
    <name evidence="1" type="ORF">VFH_VI001400</name>
</gene>
<reference evidence="1 2" key="1">
    <citation type="submission" date="2023-01" db="EMBL/GenBank/DDBJ databases">
        <authorList>
            <person name="Kreplak J."/>
        </authorList>
    </citation>
    <scope>NUCLEOTIDE SEQUENCE [LARGE SCALE GENOMIC DNA]</scope>
</reference>
<sequence length="116" mass="14058">MDMPQFDGSEDAYWWLICIEKHFDVVGTPESERLSEAVKALRNRALKWWQWWSRRHLQANWQTFPVALLWHFKPEYRDLLPISYEEEPELESESSMPHTFNVHQEETNLGILHSFR</sequence>